<dbReference type="AlphaFoldDB" id="A0A0A9G1U9"/>
<protein>
    <submittedName>
        <fullName evidence="1">Uncharacterized protein</fullName>
    </submittedName>
</protein>
<accession>A0A0A9G1U9</accession>
<name>A0A0A9G1U9_ARUDO</name>
<dbReference type="EMBL" id="GBRH01183313">
    <property type="protein sequence ID" value="JAE14583.1"/>
    <property type="molecule type" value="Transcribed_RNA"/>
</dbReference>
<sequence>MDATLQSKLTCSSLIPARMKVYAWDKDQKEKNNIGR</sequence>
<reference evidence="1" key="1">
    <citation type="submission" date="2014-09" db="EMBL/GenBank/DDBJ databases">
        <authorList>
            <person name="Magalhaes I.L.F."/>
            <person name="Oliveira U."/>
            <person name="Santos F.R."/>
            <person name="Vidigal T.H.D.A."/>
            <person name="Brescovit A.D."/>
            <person name="Santos A.J."/>
        </authorList>
    </citation>
    <scope>NUCLEOTIDE SEQUENCE</scope>
    <source>
        <tissue evidence="1">Shoot tissue taken approximately 20 cm above the soil surface</tissue>
    </source>
</reference>
<proteinExistence type="predicted"/>
<reference evidence="1" key="2">
    <citation type="journal article" date="2015" name="Data Brief">
        <title>Shoot transcriptome of the giant reed, Arundo donax.</title>
        <authorList>
            <person name="Barrero R.A."/>
            <person name="Guerrero F.D."/>
            <person name="Moolhuijzen P."/>
            <person name="Goolsby J.A."/>
            <person name="Tidwell J."/>
            <person name="Bellgard S.E."/>
            <person name="Bellgard M.I."/>
        </authorList>
    </citation>
    <scope>NUCLEOTIDE SEQUENCE</scope>
    <source>
        <tissue evidence="1">Shoot tissue taken approximately 20 cm above the soil surface</tissue>
    </source>
</reference>
<organism evidence="1">
    <name type="scientific">Arundo donax</name>
    <name type="common">Giant reed</name>
    <name type="synonym">Donax arundinaceus</name>
    <dbReference type="NCBI Taxonomy" id="35708"/>
    <lineage>
        <taxon>Eukaryota</taxon>
        <taxon>Viridiplantae</taxon>
        <taxon>Streptophyta</taxon>
        <taxon>Embryophyta</taxon>
        <taxon>Tracheophyta</taxon>
        <taxon>Spermatophyta</taxon>
        <taxon>Magnoliopsida</taxon>
        <taxon>Liliopsida</taxon>
        <taxon>Poales</taxon>
        <taxon>Poaceae</taxon>
        <taxon>PACMAD clade</taxon>
        <taxon>Arundinoideae</taxon>
        <taxon>Arundineae</taxon>
        <taxon>Arundo</taxon>
    </lineage>
</organism>
<evidence type="ECO:0000313" key="1">
    <source>
        <dbReference type="EMBL" id="JAE14583.1"/>
    </source>
</evidence>